<proteinExistence type="predicted"/>
<dbReference type="EMBL" id="CP068439">
    <property type="protein sequence ID" value="QQX77832.1"/>
    <property type="molecule type" value="Genomic_DNA"/>
</dbReference>
<reference evidence="1 2" key="1">
    <citation type="submission" date="2021-01" db="EMBL/GenBank/DDBJ databases">
        <title>Aequorivita sp. strain KX20305, a bacterium isolated from the sediment collected at a cold seep field in South China Sea.</title>
        <authorList>
            <person name="Zhang H."/>
            <person name="Li C."/>
        </authorList>
    </citation>
    <scope>NUCLEOTIDE SEQUENCE [LARGE SCALE GENOMIC DNA]</scope>
    <source>
        <strain evidence="1 2">KX20305</strain>
    </source>
</reference>
<dbReference type="Proteomes" id="UP000629420">
    <property type="component" value="Chromosome"/>
</dbReference>
<organism evidence="1 2">
    <name type="scientific">Aequorivita iocasae</name>
    <dbReference type="NCBI Taxonomy" id="2803865"/>
    <lineage>
        <taxon>Bacteria</taxon>
        <taxon>Pseudomonadati</taxon>
        <taxon>Bacteroidota</taxon>
        <taxon>Flavobacteriia</taxon>
        <taxon>Flavobacteriales</taxon>
        <taxon>Flavobacteriaceae</taxon>
        <taxon>Aequorivita</taxon>
    </lineage>
</organism>
<sequence length="71" mass="8286">MYILFFNILKHLYKFFGFLGTYKKFLSIQKLNGEAFVSFYIVHRAVGGPQLFSFVAEVSKKMELPHLPKIP</sequence>
<accession>A0ABX7DVL5</accession>
<protein>
    <submittedName>
        <fullName evidence="1">Uncharacterized protein</fullName>
    </submittedName>
</protein>
<evidence type="ECO:0000313" key="2">
    <source>
        <dbReference type="Proteomes" id="UP000629420"/>
    </source>
</evidence>
<keyword evidence="2" id="KW-1185">Reference proteome</keyword>
<gene>
    <name evidence="1" type="ORF">JK629_06110</name>
</gene>
<name>A0ABX7DVL5_9FLAO</name>
<evidence type="ECO:0000313" key="1">
    <source>
        <dbReference type="EMBL" id="QQX77832.1"/>
    </source>
</evidence>
<dbReference type="RefSeq" id="WP_202337722.1">
    <property type="nucleotide sequence ID" value="NZ_CP068439.1"/>
</dbReference>